<evidence type="ECO:0000256" key="11">
    <source>
        <dbReference type="ARBA" id="ARBA00048017"/>
    </source>
</evidence>
<comment type="catalytic activity">
    <reaction evidence="11">
        <text>L-lysyl-[protein] + acetyl-CoA = N(6)-acetyl-L-lysyl-[protein] + CoA + H(+)</text>
        <dbReference type="Rhea" id="RHEA:45948"/>
        <dbReference type="Rhea" id="RHEA-COMP:9752"/>
        <dbReference type="Rhea" id="RHEA-COMP:10731"/>
        <dbReference type="ChEBI" id="CHEBI:15378"/>
        <dbReference type="ChEBI" id="CHEBI:29969"/>
        <dbReference type="ChEBI" id="CHEBI:57287"/>
        <dbReference type="ChEBI" id="CHEBI:57288"/>
        <dbReference type="ChEBI" id="CHEBI:61930"/>
        <dbReference type="EC" id="2.3.1.48"/>
    </reaction>
</comment>
<feature type="region of interest" description="Disordered" evidence="12">
    <location>
        <begin position="321"/>
        <end position="368"/>
    </location>
</feature>
<dbReference type="GO" id="GO:0000123">
    <property type="term" value="C:histone acetyltransferase complex"/>
    <property type="evidence" value="ECO:0007669"/>
    <property type="project" value="TreeGrafter"/>
</dbReference>
<feature type="region of interest" description="Disordered" evidence="12">
    <location>
        <begin position="205"/>
        <end position="234"/>
    </location>
</feature>
<sequence>MSAPLDNLLYDDEDDDDMGGVEAMQGFVHAPSTLLQPPASIVQPPAALVQPPAALVQPPASLVQPPASLVQPPANLVQPPASIVQPPASLMQPPVSMGISTPTMLATPIAYQPSPPQLVQPNVDEKMRQLFQLIQTRMADKYQPIYNEVKTHGAALKSDMTSVLEIVKRHIGEPMLLSLTQEIGGFGMNRVVGGFGEALKTEPARFASPPLQPTPAMRPTPTVRTPPATATTDPNASEKIRFARQLLHHASNCNVTTGLCQVKKCDDIKRFFKHSAGCAKGRDCSHCEQLRTLVKLHAEDCQPPLGRCNIPFCDDIRKANANRPKTLTKPASPPKTITKLQQRQADEDEAPKPQPPKMSPTPPKIPPQAAEYGRILQMILHCKQCTAIKCTVPGCAEAKPNVLEMKNDHTTVPRAKTFRQVYGHFESCSNDACPVCMLGRQPLAVAMPAVPAPTPTPPGGKSTPRAGIANKKKTPKAAPMVRPDPKSALPAAMYGMPASIDTGTEYEDHLVPTNANDLRREADVLTHTNIDPTQEKRIMLAGVPKANLLGSKKETWMYNDVFQAPVLQQTMHKALAQAGVHATDEAADIMGLALHEYLKQALEEMVQVAKQRCDAHSVVPTPSGAATTAVEIVKASTDETFTKMRQLDLDLRAELLEEAKKEESSEKDKGGKRRKTKVAKTNATTTPHRSVLDGKDEEDMDIEELARKDLKAKLVTDGAVVDGRVNASLLARRPKAVENQITMEDAEYWLRSQKPYLDAKLFCRAQAARIQTKSLQ</sequence>
<dbReference type="EC" id="2.3.1.48" evidence="2"/>
<dbReference type="GO" id="GO:0005667">
    <property type="term" value="C:transcription regulator complex"/>
    <property type="evidence" value="ECO:0007669"/>
    <property type="project" value="TreeGrafter"/>
</dbReference>
<protein>
    <recommendedName>
        <fullName evidence="2">histone acetyltransferase</fullName>
        <ecNumber evidence="2">2.3.1.48</ecNumber>
    </recommendedName>
</protein>
<dbReference type="GO" id="GO:0005634">
    <property type="term" value="C:nucleus"/>
    <property type="evidence" value="ECO:0007669"/>
    <property type="project" value="UniProtKB-SubCell"/>
</dbReference>
<evidence type="ECO:0000256" key="4">
    <source>
        <dbReference type="ARBA" id="ARBA00022723"/>
    </source>
</evidence>
<dbReference type="GO" id="GO:0003713">
    <property type="term" value="F:transcription coactivator activity"/>
    <property type="evidence" value="ECO:0007669"/>
    <property type="project" value="TreeGrafter"/>
</dbReference>
<comment type="caution">
    <text evidence="14">The sequence shown here is derived from an EMBL/GenBank/DDBJ whole genome shotgun (WGS) entry which is preliminary data.</text>
</comment>
<keyword evidence="10" id="KW-0539">Nucleus</keyword>
<keyword evidence="15" id="KW-1185">Reference proteome</keyword>
<accession>A0A1V9YKK3</accession>
<dbReference type="GO" id="GO:0045944">
    <property type="term" value="P:positive regulation of transcription by RNA polymerase II"/>
    <property type="evidence" value="ECO:0007669"/>
    <property type="project" value="TreeGrafter"/>
</dbReference>
<keyword evidence="8" id="KW-0805">Transcription regulation</keyword>
<feature type="region of interest" description="Disordered" evidence="12">
    <location>
        <begin position="453"/>
        <end position="484"/>
    </location>
</feature>
<feature type="compositionally biased region" description="Low complexity" evidence="12">
    <location>
        <begin position="219"/>
        <end position="234"/>
    </location>
</feature>
<evidence type="ECO:0000256" key="7">
    <source>
        <dbReference type="ARBA" id="ARBA00022853"/>
    </source>
</evidence>
<evidence type="ECO:0000256" key="6">
    <source>
        <dbReference type="ARBA" id="ARBA00022833"/>
    </source>
</evidence>
<dbReference type="Pfam" id="PF02135">
    <property type="entry name" value="zf-TAZ"/>
    <property type="match status" value="2"/>
</dbReference>
<evidence type="ECO:0000256" key="12">
    <source>
        <dbReference type="SAM" id="MobiDB-lite"/>
    </source>
</evidence>
<dbReference type="GO" id="GO:0008270">
    <property type="term" value="F:zinc ion binding"/>
    <property type="evidence" value="ECO:0007669"/>
    <property type="project" value="UniProtKB-KW"/>
</dbReference>
<evidence type="ECO:0000256" key="10">
    <source>
        <dbReference type="ARBA" id="ARBA00023242"/>
    </source>
</evidence>
<keyword evidence="9" id="KW-0804">Transcription</keyword>
<gene>
    <name evidence="14" type="ORF">ACHHYP_10777</name>
</gene>
<evidence type="ECO:0000313" key="15">
    <source>
        <dbReference type="Proteomes" id="UP000243579"/>
    </source>
</evidence>
<evidence type="ECO:0000313" key="14">
    <source>
        <dbReference type="EMBL" id="OQR86253.1"/>
    </source>
</evidence>
<dbReference type="Gene3D" id="1.20.1020.10">
    <property type="entry name" value="TAZ domain"/>
    <property type="match status" value="2"/>
</dbReference>
<dbReference type="InterPro" id="IPR013178">
    <property type="entry name" value="Histone_AcTrfase_Rtt109/CBP"/>
</dbReference>
<comment type="subcellular location">
    <subcellularLocation>
        <location evidence="1">Nucleus</location>
    </subcellularLocation>
</comment>
<dbReference type="AlphaFoldDB" id="A0A1V9YKK3"/>
<dbReference type="GO" id="GO:0004402">
    <property type="term" value="F:histone acetyltransferase activity"/>
    <property type="evidence" value="ECO:0007669"/>
    <property type="project" value="InterPro"/>
</dbReference>
<evidence type="ECO:0000256" key="1">
    <source>
        <dbReference type="ARBA" id="ARBA00004123"/>
    </source>
</evidence>
<feature type="region of interest" description="Disordered" evidence="12">
    <location>
        <begin position="659"/>
        <end position="693"/>
    </location>
</feature>
<dbReference type="PANTHER" id="PTHR13808:SF1">
    <property type="entry name" value="HISTONE ACETYLTRANSFERASE"/>
    <property type="match status" value="1"/>
</dbReference>
<dbReference type="GO" id="GO:0031490">
    <property type="term" value="F:chromatin DNA binding"/>
    <property type="evidence" value="ECO:0007669"/>
    <property type="project" value="TreeGrafter"/>
</dbReference>
<dbReference type="InterPro" id="IPR000197">
    <property type="entry name" value="Znf_TAZ"/>
</dbReference>
<evidence type="ECO:0000256" key="3">
    <source>
        <dbReference type="ARBA" id="ARBA00022679"/>
    </source>
</evidence>
<evidence type="ECO:0000256" key="8">
    <source>
        <dbReference type="ARBA" id="ARBA00023015"/>
    </source>
</evidence>
<keyword evidence="4" id="KW-0479">Metal-binding</keyword>
<evidence type="ECO:0000256" key="2">
    <source>
        <dbReference type="ARBA" id="ARBA00013184"/>
    </source>
</evidence>
<feature type="compositionally biased region" description="Basic and acidic residues" evidence="12">
    <location>
        <begin position="659"/>
        <end position="669"/>
    </location>
</feature>
<dbReference type="Proteomes" id="UP000243579">
    <property type="component" value="Unassembled WGS sequence"/>
</dbReference>
<feature type="domain" description="TAZ-type" evidence="13">
    <location>
        <begin position="233"/>
        <end position="316"/>
    </location>
</feature>
<name>A0A1V9YKK3_ACHHY</name>
<proteinExistence type="predicted"/>
<organism evidence="14 15">
    <name type="scientific">Achlya hypogyna</name>
    <name type="common">Oomycete</name>
    <name type="synonym">Protoachlya hypogyna</name>
    <dbReference type="NCBI Taxonomy" id="1202772"/>
    <lineage>
        <taxon>Eukaryota</taxon>
        <taxon>Sar</taxon>
        <taxon>Stramenopiles</taxon>
        <taxon>Oomycota</taxon>
        <taxon>Saprolegniomycetes</taxon>
        <taxon>Saprolegniales</taxon>
        <taxon>Achlyaceae</taxon>
        <taxon>Achlya</taxon>
    </lineage>
</organism>
<keyword evidence="3" id="KW-0808">Transferase</keyword>
<keyword evidence="5" id="KW-0863">Zinc-finger</keyword>
<keyword evidence="7" id="KW-0156">Chromatin regulator</keyword>
<evidence type="ECO:0000256" key="9">
    <source>
        <dbReference type="ARBA" id="ARBA00023163"/>
    </source>
</evidence>
<dbReference type="SMART" id="SM00551">
    <property type="entry name" value="ZnF_TAZ"/>
    <property type="match status" value="1"/>
</dbReference>
<feature type="compositionally biased region" description="Pro residues" evidence="12">
    <location>
        <begin position="352"/>
        <end position="366"/>
    </location>
</feature>
<dbReference type="STRING" id="1202772.A0A1V9YKK3"/>
<dbReference type="SUPFAM" id="SSF57933">
    <property type="entry name" value="TAZ domain"/>
    <property type="match status" value="2"/>
</dbReference>
<dbReference type="PANTHER" id="PTHR13808">
    <property type="entry name" value="CBP/P300-RELATED"/>
    <property type="match status" value="1"/>
</dbReference>
<evidence type="ECO:0000256" key="5">
    <source>
        <dbReference type="ARBA" id="ARBA00022771"/>
    </source>
</evidence>
<keyword evidence="6" id="KW-0862">Zinc</keyword>
<evidence type="ECO:0000259" key="13">
    <source>
        <dbReference type="PROSITE" id="PS50134"/>
    </source>
</evidence>
<dbReference type="OrthoDB" id="73915at2759"/>
<dbReference type="EMBL" id="JNBR01001522">
    <property type="protein sequence ID" value="OQR86253.1"/>
    <property type="molecule type" value="Genomic_DNA"/>
</dbReference>
<reference evidence="14 15" key="1">
    <citation type="journal article" date="2014" name="Genome Biol. Evol.">
        <title>The secreted proteins of Achlya hypogyna and Thraustotheca clavata identify the ancestral oomycete secretome and reveal gene acquisitions by horizontal gene transfer.</title>
        <authorList>
            <person name="Misner I."/>
            <person name="Blouin N."/>
            <person name="Leonard G."/>
            <person name="Richards T.A."/>
            <person name="Lane C.E."/>
        </authorList>
    </citation>
    <scope>NUCLEOTIDE SEQUENCE [LARGE SCALE GENOMIC DNA]</scope>
    <source>
        <strain evidence="14 15">ATCC 48635</strain>
    </source>
</reference>
<dbReference type="InterPro" id="IPR035898">
    <property type="entry name" value="TAZ_dom_sf"/>
</dbReference>
<dbReference type="PROSITE" id="PS50134">
    <property type="entry name" value="ZF_TAZ"/>
    <property type="match status" value="1"/>
</dbReference>